<comment type="cofactor">
    <cofactor evidence="1">
        <name>pyridoxal 5'-phosphate</name>
        <dbReference type="ChEBI" id="CHEBI:597326"/>
    </cofactor>
</comment>
<keyword evidence="3 7" id="KW-0032">Aminotransferase</keyword>
<dbReference type="InterPro" id="IPR015422">
    <property type="entry name" value="PyrdxlP-dep_Trfase_small"/>
</dbReference>
<dbReference type="SUPFAM" id="SSF53383">
    <property type="entry name" value="PLP-dependent transferases"/>
    <property type="match status" value="1"/>
</dbReference>
<evidence type="ECO:0000256" key="2">
    <source>
        <dbReference type="ARBA" id="ARBA00007441"/>
    </source>
</evidence>
<evidence type="ECO:0000256" key="5">
    <source>
        <dbReference type="ARBA" id="ARBA00022898"/>
    </source>
</evidence>
<comment type="similarity">
    <text evidence="2">Belongs to the class-I pyridoxal-phosphate-dependent aminotransferase family.</text>
</comment>
<dbReference type="InterPro" id="IPR015421">
    <property type="entry name" value="PyrdxlP-dep_Trfase_major"/>
</dbReference>
<dbReference type="EMBL" id="BAABDH010000040">
    <property type="protein sequence ID" value="GAA3939184.1"/>
    <property type="molecule type" value="Genomic_DNA"/>
</dbReference>
<dbReference type="Gene3D" id="3.90.1150.10">
    <property type="entry name" value="Aspartate Aminotransferase, domain 1"/>
    <property type="match status" value="1"/>
</dbReference>
<dbReference type="NCBIfam" id="NF005744">
    <property type="entry name" value="PRK07568.1"/>
    <property type="match status" value="1"/>
</dbReference>
<evidence type="ECO:0000256" key="4">
    <source>
        <dbReference type="ARBA" id="ARBA00022679"/>
    </source>
</evidence>
<evidence type="ECO:0000259" key="6">
    <source>
        <dbReference type="Pfam" id="PF00155"/>
    </source>
</evidence>
<comment type="caution">
    <text evidence="7">The sequence shown here is derived from an EMBL/GenBank/DDBJ whole genome shotgun (WGS) entry which is preliminary data.</text>
</comment>
<evidence type="ECO:0000256" key="3">
    <source>
        <dbReference type="ARBA" id="ARBA00022576"/>
    </source>
</evidence>
<gene>
    <name evidence="7" type="ORF">GCM10022406_24170</name>
</gene>
<dbReference type="Proteomes" id="UP001499909">
    <property type="component" value="Unassembled WGS sequence"/>
</dbReference>
<keyword evidence="5" id="KW-0663">Pyridoxal phosphate</keyword>
<evidence type="ECO:0000256" key="1">
    <source>
        <dbReference type="ARBA" id="ARBA00001933"/>
    </source>
</evidence>
<dbReference type="InterPro" id="IPR050596">
    <property type="entry name" value="AspAT/PAT-like"/>
</dbReference>
<keyword evidence="8" id="KW-1185">Reference proteome</keyword>
<evidence type="ECO:0000313" key="8">
    <source>
        <dbReference type="Proteomes" id="UP001499909"/>
    </source>
</evidence>
<dbReference type="PANTHER" id="PTHR46383">
    <property type="entry name" value="ASPARTATE AMINOTRANSFERASE"/>
    <property type="match status" value="1"/>
</dbReference>
<dbReference type="Pfam" id="PF00155">
    <property type="entry name" value="Aminotran_1_2"/>
    <property type="match status" value="1"/>
</dbReference>
<dbReference type="InterPro" id="IPR015424">
    <property type="entry name" value="PyrdxlP-dep_Trfase"/>
</dbReference>
<reference evidence="8" key="1">
    <citation type="journal article" date="2019" name="Int. J. Syst. Evol. Microbiol.">
        <title>The Global Catalogue of Microorganisms (GCM) 10K type strain sequencing project: providing services to taxonomists for standard genome sequencing and annotation.</title>
        <authorList>
            <consortium name="The Broad Institute Genomics Platform"/>
            <consortium name="The Broad Institute Genome Sequencing Center for Infectious Disease"/>
            <person name="Wu L."/>
            <person name="Ma J."/>
        </authorList>
    </citation>
    <scope>NUCLEOTIDE SEQUENCE [LARGE SCALE GENOMIC DNA]</scope>
    <source>
        <strain evidence="8">JCM 17214</strain>
    </source>
</reference>
<evidence type="ECO:0000313" key="7">
    <source>
        <dbReference type="EMBL" id="GAA3939184.1"/>
    </source>
</evidence>
<accession>A0ABP7N7G1</accession>
<dbReference type="CDD" id="cd00609">
    <property type="entry name" value="AAT_like"/>
    <property type="match status" value="1"/>
</dbReference>
<protein>
    <submittedName>
        <fullName evidence="7">Pyridoxal phosphate-dependent aminotransferase</fullName>
    </submittedName>
</protein>
<dbReference type="GO" id="GO:0008483">
    <property type="term" value="F:transaminase activity"/>
    <property type="evidence" value="ECO:0007669"/>
    <property type="project" value="UniProtKB-KW"/>
</dbReference>
<keyword evidence="4" id="KW-0808">Transferase</keyword>
<dbReference type="InterPro" id="IPR004839">
    <property type="entry name" value="Aminotransferase_I/II_large"/>
</dbReference>
<proteinExistence type="inferred from homology"/>
<organism evidence="7 8">
    <name type="scientific">Hymenobacter algoricola</name>
    <dbReference type="NCBI Taxonomy" id="486267"/>
    <lineage>
        <taxon>Bacteria</taxon>
        <taxon>Pseudomonadati</taxon>
        <taxon>Bacteroidota</taxon>
        <taxon>Cytophagia</taxon>
        <taxon>Cytophagales</taxon>
        <taxon>Hymenobacteraceae</taxon>
        <taxon>Hymenobacter</taxon>
    </lineage>
</organism>
<sequence length="388" mass="42581">MPWSPFRKLTPYADAAKQRGLTVHHLNIGQPDIETPPSVLAAVQQADIRVLEYSPSAGHDSYRRKLAHYYQGVGIDVAAPDILVTAGGSEAILFALLSCLNPGDEVIIPEPFYGAYPSFAVAAGVHIVPVTSHIEHDYALPPIAELERVITPRTKAILVCNPSNPTGYVYSRTELEQLRDLCLRHHLFLLSDEAYREFCYDAPYVSALHLAGLEQHVVLIDTISKRYSACGARIGALVTKNRAVQEVALKFAQMRVSPPGLAQLLGEAATDLPATYFDDAKAEYLSRRNLLVKRLQAMPGVVCPVPSGAFYVMAHLPVDDTSRFAQWLLEEFEHEGQTLMISPAAGFYATPGLGRQEARLAYVRNVEVLDQAMDCLALALTIYPGRTA</sequence>
<name>A0ABP7N7G1_9BACT</name>
<dbReference type="Gene3D" id="3.40.640.10">
    <property type="entry name" value="Type I PLP-dependent aspartate aminotransferase-like (Major domain)"/>
    <property type="match status" value="1"/>
</dbReference>
<feature type="domain" description="Aminotransferase class I/classII large" evidence="6">
    <location>
        <begin position="25"/>
        <end position="332"/>
    </location>
</feature>